<feature type="compositionally biased region" description="Basic and acidic residues" evidence="10">
    <location>
        <begin position="133"/>
        <end position="145"/>
    </location>
</feature>
<name>A0AAV5QYY1_PICKL</name>
<feature type="region of interest" description="Disordered" evidence="10">
    <location>
        <begin position="382"/>
        <end position="489"/>
    </location>
</feature>
<keyword evidence="4 11" id="KW-0812">Transmembrane</keyword>
<comment type="caution">
    <text evidence="12">The sequence shown here is derived from an EMBL/GenBank/DDBJ whole genome shotgun (WGS) entry which is preliminary data.</text>
</comment>
<keyword evidence="13" id="KW-1185">Reference proteome</keyword>
<feature type="compositionally biased region" description="Acidic residues" evidence="10">
    <location>
        <begin position="1240"/>
        <end position="1249"/>
    </location>
</feature>
<keyword evidence="3" id="KW-0633">Potassium transport</keyword>
<feature type="region of interest" description="Disordered" evidence="10">
    <location>
        <begin position="313"/>
        <end position="344"/>
    </location>
</feature>
<dbReference type="Pfam" id="PF02386">
    <property type="entry name" value="TrkH"/>
    <property type="match status" value="1"/>
</dbReference>
<gene>
    <name evidence="12" type="ORF">DAPK24_005820</name>
</gene>
<comment type="subcellular location">
    <subcellularLocation>
        <location evidence="1">Membrane</location>
        <topology evidence="1">Multi-pass membrane protein</topology>
    </subcellularLocation>
</comment>
<accession>A0AAV5QYY1</accession>
<keyword evidence="2" id="KW-0813">Transport</keyword>
<feature type="compositionally biased region" description="Acidic residues" evidence="10">
    <location>
        <begin position="442"/>
        <end position="451"/>
    </location>
</feature>
<dbReference type="InterPro" id="IPR003445">
    <property type="entry name" value="Cat_transpt"/>
</dbReference>
<protein>
    <submittedName>
        <fullName evidence="12">Trk2 protein</fullName>
    </submittedName>
</protein>
<evidence type="ECO:0000256" key="10">
    <source>
        <dbReference type="SAM" id="MobiDB-lite"/>
    </source>
</evidence>
<dbReference type="InterPro" id="IPR051143">
    <property type="entry name" value="TrkH_K-transport"/>
</dbReference>
<feature type="transmembrane region" description="Helical" evidence="11">
    <location>
        <begin position="759"/>
        <end position="778"/>
    </location>
</feature>
<feature type="transmembrane region" description="Helical" evidence="11">
    <location>
        <begin position="261"/>
        <end position="286"/>
    </location>
</feature>
<evidence type="ECO:0000256" key="4">
    <source>
        <dbReference type="ARBA" id="ARBA00022692"/>
    </source>
</evidence>
<feature type="transmembrane region" description="Helical" evidence="11">
    <location>
        <begin position="954"/>
        <end position="971"/>
    </location>
</feature>
<evidence type="ECO:0000256" key="6">
    <source>
        <dbReference type="ARBA" id="ARBA00022989"/>
    </source>
</evidence>
<dbReference type="GO" id="GO:0005886">
    <property type="term" value="C:plasma membrane"/>
    <property type="evidence" value="ECO:0007669"/>
    <property type="project" value="TreeGrafter"/>
</dbReference>
<feature type="compositionally biased region" description="Basic and acidic residues" evidence="10">
    <location>
        <begin position="592"/>
        <end position="601"/>
    </location>
</feature>
<feature type="transmembrane region" description="Helical" evidence="11">
    <location>
        <begin position="889"/>
        <end position="911"/>
    </location>
</feature>
<feature type="region of interest" description="Disordered" evidence="10">
    <location>
        <begin position="584"/>
        <end position="608"/>
    </location>
</feature>
<sequence>MVDPLRSDIPHVMVDDTGLNESSINSSDAANNTRIRYPQRIVTRIDNDSSDEFLDTSHNYLHLPPGINRFIPHITHNQKDHEKGSDNESEKEHHSGSSSIDGSTMDRNHHVGDESESQSNNNNNNNNNNTDNTDNHRYSDHKKYSNRFDRSNISKRLKRSATVVDETYENFNKFRYSTFAAIRQVIYKIEDFLSPIVKRIIPNFIIAHYVYIIFMTILCSVVIYPEKNIDYIDALVFAAGSCTQGGLATEQLNNLKLYQQIAVYVVCMLTTPIFIHSFLTILRLYWYEKRFDNIKISSIQQYNMRRSKTIANLRSETSARTMTGTSSQNNNRKGRNYESHNASEGLNSRMARFENMKNHSNNNSMERQNKNLKLDLNTDYNSKVHNQSLNGSTTSSSHEKQEQRLGYNDEVDDGGAISHLSEPTEDEDEDDYNHNDNYGSEIDSEIDDDHEDGNNNEHNNLPESPTRTNIKFGELPKPRKNKKRDLDPRDLYMSISALQKEPNNSTNDIEFGPALHIKSPRELRKHRKGKSNLGRKKFIKEHKLKRHKRKAREIMENVENEKNFLKGQLENVLHDDFNINGESNLDLTNGKNHNEIDETGEKNNNIIPPSREKHKLLEHSHTMHEFSKKIFSPFDISAANNKVDERGNSDLFLNNESESDETSGDESFNQRRHPNNHRRASFFGRTFSLKSKNRTMSNASELSDDELIDYYGLKNVPTNYLSWDPKIGRNSKFIALSAEEKAELGGVEYQSMKLLTKILISYYVGFHILNIIFFVAYINNKQEYIDVVRADGISPTWWAFFTAMSSFNDLGYTLTAASMMPFAQNAYTLIISGFFILIGNTAFPIFLRLIIWVMRLFCKPLTMTHNSLSFLLDHPRRCFTMLFPSGPTWWLTAVLVFLNMFDWILFIILDFGTSVLSYLPRGYQVLAGLYQAFSTRTAGFNVVDIATLHPAIQLSYLVMMYISVLPLAISIRRTNVYEEQSLGIYHGNDDNDDDKKGKLNYIGAHLRKQLSFDLWFLFLAIFIICIVEGGRIKSGDLRFGVFQIMFEVTSAYGTVGLSLGYPNVNVSFCGEFKKLSKLVIVATLIRGRHRGLPNSIDRAIMLSKEKLNLRDDIEAYCTMRRTRTFDSEEEMASLFPSISRAVTESSRPINHEPTISENISNGVMPWNQIAQKGLKLLGKGLSNVLTVSGTSAEQYTKGIKRFNTFEGNPTRTRTRSYASSSNRYTDLNSRFNNDRNRFDDNEEDDEEDDYKPWNNQRNAQYVDYNYHTNNNNENNDNIQTNEEGSSRDNSGNYSDSPLHDIPLQNMGV</sequence>
<feature type="compositionally biased region" description="Basic and acidic residues" evidence="10">
    <location>
        <begin position="77"/>
        <end position="95"/>
    </location>
</feature>
<feature type="region of interest" description="Disordered" evidence="10">
    <location>
        <begin position="647"/>
        <end position="676"/>
    </location>
</feature>
<dbReference type="NCBIfam" id="TIGR00934">
    <property type="entry name" value="2a38euk"/>
    <property type="match status" value="1"/>
</dbReference>
<feature type="transmembrane region" description="Helical" evidence="11">
    <location>
        <begin position="204"/>
        <end position="224"/>
    </location>
</feature>
<dbReference type="PANTHER" id="PTHR31064:SF30">
    <property type="entry name" value="HIGH-AFFINITY POTASSIUM TRANSPORT PROTEIN-RELATED"/>
    <property type="match status" value="1"/>
</dbReference>
<feature type="region of interest" description="Disordered" evidence="10">
    <location>
        <begin position="1206"/>
        <end position="1308"/>
    </location>
</feature>
<dbReference type="EMBL" id="BTGB01000001">
    <property type="protein sequence ID" value="GMM44007.1"/>
    <property type="molecule type" value="Genomic_DNA"/>
</dbReference>
<keyword evidence="7" id="KW-0406">Ion transport</keyword>
<dbReference type="GO" id="GO:1990573">
    <property type="term" value="P:potassium ion import across plasma membrane"/>
    <property type="evidence" value="ECO:0007669"/>
    <property type="project" value="TreeGrafter"/>
</dbReference>
<evidence type="ECO:0000256" key="2">
    <source>
        <dbReference type="ARBA" id="ARBA00022448"/>
    </source>
</evidence>
<evidence type="ECO:0000256" key="3">
    <source>
        <dbReference type="ARBA" id="ARBA00022538"/>
    </source>
</evidence>
<keyword evidence="5" id="KW-0630">Potassium</keyword>
<evidence type="ECO:0000256" key="9">
    <source>
        <dbReference type="SAM" id="Coils"/>
    </source>
</evidence>
<feature type="coiled-coil region" evidence="9">
    <location>
        <begin position="541"/>
        <end position="575"/>
    </location>
</feature>
<dbReference type="PANTHER" id="PTHR31064">
    <property type="entry name" value="POTASSIUM TRANSPORT PROTEIN DDB_G0292412-RELATED"/>
    <property type="match status" value="1"/>
</dbReference>
<feature type="transmembrane region" description="Helical" evidence="11">
    <location>
        <begin position="1010"/>
        <end position="1027"/>
    </location>
</feature>
<dbReference type="InterPro" id="IPR004773">
    <property type="entry name" value="K/Na_transp_Trk1/HKT1"/>
</dbReference>
<evidence type="ECO:0000256" key="1">
    <source>
        <dbReference type="ARBA" id="ARBA00004141"/>
    </source>
</evidence>
<feature type="compositionally biased region" description="Polar residues" evidence="10">
    <location>
        <begin position="19"/>
        <end position="31"/>
    </location>
</feature>
<feature type="transmembrane region" description="Helical" evidence="11">
    <location>
        <begin position="829"/>
        <end position="854"/>
    </location>
</feature>
<feature type="compositionally biased region" description="Low complexity" evidence="10">
    <location>
        <begin position="120"/>
        <end position="132"/>
    </location>
</feature>
<evidence type="ECO:0000256" key="7">
    <source>
        <dbReference type="ARBA" id="ARBA00023065"/>
    </source>
</evidence>
<feature type="region of interest" description="Disordered" evidence="10">
    <location>
        <begin position="1"/>
        <end position="31"/>
    </location>
</feature>
<feature type="compositionally biased region" description="Low complexity" evidence="10">
    <location>
        <begin position="1215"/>
        <end position="1225"/>
    </location>
</feature>
<organism evidence="12 13">
    <name type="scientific">Pichia kluyveri</name>
    <name type="common">Yeast</name>
    <dbReference type="NCBI Taxonomy" id="36015"/>
    <lineage>
        <taxon>Eukaryota</taxon>
        <taxon>Fungi</taxon>
        <taxon>Dikarya</taxon>
        <taxon>Ascomycota</taxon>
        <taxon>Saccharomycotina</taxon>
        <taxon>Pichiomycetes</taxon>
        <taxon>Pichiales</taxon>
        <taxon>Pichiaceae</taxon>
        <taxon>Pichia</taxon>
    </lineage>
</organism>
<feature type="compositionally biased region" description="Basic and acidic residues" evidence="10">
    <location>
        <begin position="104"/>
        <end position="113"/>
    </location>
</feature>
<evidence type="ECO:0000256" key="11">
    <source>
        <dbReference type="SAM" id="Phobius"/>
    </source>
</evidence>
<feature type="compositionally biased region" description="Polar residues" evidence="10">
    <location>
        <begin position="382"/>
        <end position="396"/>
    </location>
</feature>
<dbReference type="GO" id="GO:0030007">
    <property type="term" value="P:intracellular potassium ion homeostasis"/>
    <property type="evidence" value="ECO:0007669"/>
    <property type="project" value="TreeGrafter"/>
</dbReference>
<proteinExistence type="predicted"/>
<feature type="compositionally biased region" description="Polar residues" evidence="10">
    <location>
        <begin position="313"/>
        <end position="331"/>
    </location>
</feature>
<reference evidence="12 13" key="1">
    <citation type="journal article" date="2023" name="Elife">
        <title>Identification of key yeast species and microbe-microbe interactions impacting larval growth of Drosophila in the wild.</title>
        <authorList>
            <person name="Mure A."/>
            <person name="Sugiura Y."/>
            <person name="Maeda R."/>
            <person name="Honda K."/>
            <person name="Sakurai N."/>
            <person name="Takahashi Y."/>
            <person name="Watada M."/>
            <person name="Katoh T."/>
            <person name="Gotoh A."/>
            <person name="Gotoh Y."/>
            <person name="Taniguchi I."/>
            <person name="Nakamura K."/>
            <person name="Hayashi T."/>
            <person name="Katayama T."/>
            <person name="Uemura T."/>
            <person name="Hattori Y."/>
        </authorList>
    </citation>
    <scope>NUCLEOTIDE SEQUENCE [LARGE SCALE GENOMIC DNA]</scope>
    <source>
        <strain evidence="12 13">PK-24</strain>
    </source>
</reference>
<evidence type="ECO:0000256" key="5">
    <source>
        <dbReference type="ARBA" id="ARBA00022958"/>
    </source>
</evidence>
<keyword evidence="8 11" id="KW-0472">Membrane</keyword>
<keyword evidence="6 11" id="KW-1133">Transmembrane helix</keyword>
<dbReference type="GO" id="GO:0140107">
    <property type="term" value="F:high-affinity potassium ion transmembrane transporter activity"/>
    <property type="evidence" value="ECO:0007669"/>
    <property type="project" value="TreeGrafter"/>
</dbReference>
<keyword evidence="9" id="KW-0175">Coiled coil</keyword>
<feature type="transmembrane region" description="Helical" evidence="11">
    <location>
        <begin position="798"/>
        <end position="817"/>
    </location>
</feature>
<evidence type="ECO:0000313" key="13">
    <source>
        <dbReference type="Proteomes" id="UP001378960"/>
    </source>
</evidence>
<feature type="region of interest" description="Disordered" evidence="10">
    <location>
        <begin position="77"/>
        <end position="145"/>
    </location>
</feature>
<dbReference type="Proteomes" id="UP001378960">
    <property type="component" value="Unassembled WGS sequence"/>
</dbReference>
<evidence type="ECO:0000313" key="12">
    <source>
        <dbReference type="EMBL" id="GMM44007.1"/>
    </source>
</evidence>
<evidence type="ECO:0000256" key="8">
    <source>
        <dbReference type="ARBA" id="ARBA00023136"/>
    </source>
</evidence>
<feature type="compositionally biased region" description="Low complexity" evidence="10">
    <location>
        <begin position="1263"/>
        <end position="1282"/>
    </location>
</feature>